<dbReference type="Proteomes" id="UP000324800">
    <property type="component" value="Unassembled WGS sequence"/>
</dbReference>
<dbReference type="EMBL" id="SNRW01000073">
    <property type="protein sequence ID" value="KAA6403688.1"/>
    <property type="molecule type" value="Genomic_DNA"/>
</dbReference>
<proteinExistence type="predicted"/>
<accession>A0A5J4X8W3</accession>
<dbReference type="AlphaFoldDB" id="A0A5J4X8W3"/>
<comment type="caution">
    <text evidence="1">The sequence shown here is derived from an EMBL/GenBank/DDBJ whole genome shotgun (WGS) entry which is preliminary data.</text>
</comment>
<organism evidence="1 2">
    <name type="scientific">Streblomastix strix</name>
    <dbReference type="NCBI Taxonomy" id="222440"/>
    <lineage>
        <taxon>Eukaryota</taxon>
        <taxon>Metamonada</taxon>
        <taxon>Preaxostyla</taxon>
        <taxon>Oxymonadida</taxon>
        <taxon>Streblomastigidae</taxon>
        <taxon>Streblomastix</taxon>
    </lineage>
</organism>
<reference evidence="1 2" key="1">
    <citation type="submission" date="2019-03" db="EMBL/GenBank/DDBJ databases">
        <title>Single cell metagenomics reveals metabolic interactions within the superorganism composed of flagellate Streblomastix strix and complex community of Bacteroidetes bacteria on its surface.</title>
        <authorList>
            <person name="Treitli S.C."/>
            <person name="Kolisko M."/>
            <person name="Husnik F."/>
            <person name="Keeling P."/>
            <person name="Hampl V."/>
        </authorList>
    </citation>
    <scope>NUCLEOTIDE SEQUENCE [LARGE SCALE GENOMIC DNA]</scope>
    <source>
        <strain evidence="1">ST1C</strain>
    </source>
</reference>
<gene>
    <name evidence="1" type="ORF">EZS28_000801</name>
</gene>
<evidence type="ECO:0000313" key="1">
    <source>
        <dbReference type="EMBL" id="KAA6403688.1"/>
    </source>
</evidence>
<protein>
    <submittedName>
        <fullName evidence="1">Uncharacterized protein</fullName>
    </submittedName>
</protein>
<evidence type="ECO:0000313" key="2">
    <source>
        <dbReference type="Proteomes" id="UP000324800"/>
    </source>
</evidence>
<sequence length="185" mass="21585">MLDQAVFIRSVNITAVYDIGKRIAKKSLKDRVKQLFYLTNRLKLQILTIHITGKLNSTTDSLTRICRSRDYIPKDGLIQMVCKTWNYMPQKDIFATQHNKLINNYVTVDLNDLGTHFHNTFNYKWSKVKLYIHPTILALNRVLQKMKERILEMGQRMKDKDQKLPPNNVGAFLLDLLQTSGETCQ</sequence>
<name>A0A5J4X8W3_9EUKA</name>